<protein>
    <recommendedName>
        <fullName evidence="5">Extracellular membrane protein CFEM domain-containing protein</fullName>
    </recommendedName>
</protein>
<feature type="compositionally biased region" description="Low complexity" evidence="1">
    <location>
        <begin position="183"/>
        <end position="205"/>
    </location>
</feature>
<gene>
    <name evidence="3" type="ORF">FB567DRAFT_231394</name>
</gene>
<evidence type="ECO:0000313" key="3">
    <source>
        <dbReference type="EMBL" id="KAH7092127.1"/>
    </source>
</evidence>
<organism evidence="3 4">
    <name type="scientific">Paraphoma chrysanthemicola</name>
    <dbReference type="NCBI Taxonomy" id="798071"/>
    <lineage>
        <taxon>Eukaryota</taxon>
        <taxon>Fungi</taxon>
        <taxon>Dikarya</taxon>
        <taxon>Ascomycota</taxon>
        <taxon>Pezizomycotina</taxon>
        <taxon>Dothideomycetes</taxon>
        <taxon>Pleosporomycetidae</taxon>
        <taxon>Pleosporales</taxon>
        <taxon>Pleosporineae</taxon>
        <taxon>Phaeosphaeriaceae</taxon>
        <taxon>Paraphoma</taxon>
    </lineage>
</organism>
<evidence type="ECO:0000256" key="2">
    <source>
        <dbReference type="SAM" id="SignalP"/>
    </source>
</evidence>
<dbReference type="OrthoDB" id="5427833at2759"/>
<evidence type="ECO:0008006" key="5">
    <source>
        <dbReference type="Google" id="ProtNLM"/>
    </source>
</evidence>
<name>A0A8K0RD16_9PLEO</name>
<evidence type="ECO:0000256" key="1">
    <source>
        <dbReference type="SAM" id="MobiDB-lite"/>
    </source>
</evidence>
<feature type="chain" id="PRO_5035428462" description="Extracellular membrane protein CFEM domain-containing protein" evidence="2">
    <location>
        <begin position="23"/>
        <end position="250"/>
    </location>
</feature>
<feature type="region of interest" description="Disordered" evidence="1">
    <location>
        <begin position="119"/>
        <end position="221"/>
    </location>
</feature>
<reference evidence="3" key="1">
    <citation type="journal article" date="2021" name="Nat. Commun.">
        <title>Genetic determinants of endophytism in the Arabidopsis root mycobiome.</title>
        <authorList>
            <person name="Mesny F."/>
            <person name="Miyauchi S."/>
            <person name="Thiergart T."/>
            <person name="Pickel B."/>
            <person name="Atanasova L."/>
            <person name="Karlsson M."/>
            <person name="Huettel B."/>
            <person name="Barry K.W."/>
            <person name="Haridas S."/>
            <person name="Chen C."/>
            <person name="Bauer D."/>
            <person name="Andreopoulos W."/>
            <person name="Pangilinan J."/>
            <person name="LaButti K."/>
            <person name="Riley R."/>
            <person name="Lipzen A."/>
            <person name="Clum A."/>
            <person name="Drula E."/>
            <person name="Henrissat B."/>
            <person name="Kohler A."/>
            <person name="Grigoriev I.V."/>
            <person name="Martin F.M."/>
            <person name="Hacquard S."/>
        </authorList>
    </citation>
    <scope>NUCLEOTIDE SEQUENCE</scope>
    <source>
        <strain evidence="3">MPI-SDFR-AT-0120</strain>
    </source>
</reference>
<feature type="compositionally biased region" description="Low complexity" evidence="1">
    <location>
        <begin position="119"/>
        <end position="138"/>
    </location>
</feature>
<dbReference type="EMBL" id="JAGMVJ010000003">
    <property type="protein sequence ID" value="KAH7092127.1"/>
    <property type="molecule type" value="Genomic_DNA"/>
</dbReference>
<comment type="caution">
    <text evidence="3">The sequence shown here is derived from an EMBL/GenBank/DDBJ whole genome shotgun (WGS) entry which is preliminary data.</text>
</comment>
<dbReference type="Proteomes" id="UP000813461">
    <property type="component" value="Unassembled WGS sequence"/>
</dbReference>
<accession>A0A8K0RD16</accession>
<feature type="compositionally biased region" description="Low complexity" evidence="1">
    <location>
        <begin position="145"/>
        <end position="167"/>
    </location>
</feature>
<proteinExistence type="predicted"/>
<feature type="signal peptide" evidence="2">
    <location>
        <begin position="1"/>
        <end position="22"/>
    </location>
</feature>
<keyword evidence="4" id="KW-1185">Reference proteome</keyword>
<evidence type="ECO:0000313" key="4">
    <source>
        <dbReference type="Proteomes" id="UP000813461"/>
    </source>
</evidence>
<sequence>MRMHTSLRVAVAGLAIISTASAVQLASFAPRIEISNAQCRAAYTTNIDGCQATDFAAGAKCSSACIQGLVKIGEVVNRVCKDVDVGETSIIGVFQNGIGIQALCPGVAVTTISSSTKAATQTSAAAQPPARTTTTSAAAPPPPASTLATSTSTSQSEDAQASSSSSQGIVTDPDPTSVANSPPTSAVKPLSSSSAAASPSRAANAQLSNADSGGGSPFDVQAVSASPRLQLLDASAAALLGVALLFVACA</sequence>
<keyword evidence="2" id="KW-0732">Signal</keyword>
<dbReference type="AlphaFoldDB" id="A0A8K0RD16"/>